<dbReference type="Proteomes" id="UP000619101">
    <property type="component" value="Unassembled WGS sequence"/>
</dbReference>
<protein>
    <submittedName>
        <fullName evidence="2">Redox protein</fullName>
    </submittedName>
</protein>
<gene>
    <name evidence="2" type="ORF">H9635_06460</name>
</gene>
<organism evidence="2 3">
    <name type="scientific">Solibacillus faecavium</name>
    <dbReference type="NCBI Taxonomy" id="2762221"/>
    <lineage>
        <taxon>Bacteria</taxon>
        <taxon>Bacillati</taxon>
        <taxon>Bacillota</taxon>
        <taxon>Bacilli</taxon>
        <taxon>Bacillales</taxon>
        <taxon>Caryophanaceae</taxon>
        <taxon>Solibacillus</taxon>
    </lineage>
</organism>
<keyword evidence="1" id="KW-0812">Transmembrane</keyword>
<accession>A0ABR8XWT0</accession>
<name>A0ABR8XWT0_9BACL</name>
<dbReference type="EMBL" id="JACSPZ010000002">
    <property type="protein sequence ID" value="MBD8036380.1"/>
    <property type="molecule type" value="Genomic_DNA"/>
</dbReference>
<evidence type="ECO:0000256" key="1">
    <source>
        <dbReference type="SAM" id="Phobius"/>
    </source>
</evidence>
<evidence type="ECO:0000313" key="2">
    <source>
        <dbReference type="EMBL" id="MBD8036380.1"/>
    </source>
</evidence>
<dbReference type="RefSeq" id="WP_191699326.1">
    <property type="nucleotide sequence ID" value="NZ_JACSPZ010000002.1"/>
</dbReference>
<proteinExistence type="predicted"/>
<sequence>MEAKKVNVNCSNCHEPFIIDFATDQFSSEIQIFNGKKQRKRTYIKKCPHCDTINYVMSDKKEEWGNRKGPNIKLFLFSGIFSCLGFVVLGILFLYFAFKGIGFVFDWLFN</sequence>
<reference evidence="2 3" key="1">
    <citation type="submission" date="2020-08" db="EMBL/GenBank/DDBJ databases">
        <title>A Genomic Blueprint of the Chicken Gut Microbiome.</title>
        <authorList>
            <person name="Gilroy R."/>
            <person name="Ravi A."/>
            <person name="Getino M."/>
            <person name="Pursley I."/>
            <person name="Horton D.L."/>
            <person name="Alikhan N.-F."/>
            <person name="Baker D."/>
            <person name="Gharbi K."/>
            <person name="Hall N."/>
            <person name="Watson M."/>
            <person name="Adriaenssens E.M."/>
            <person name="Foster-Nyarko E."/>
            <person name="Jarju S."/>
            <person name="Secka A."/>
            <person name="Antonio M."/>
            <person name="Oren A."/>
            <person name="Chaudhuri R."/>
            <person name="La Ragione R.M."/>
            <person name="Hildebrand F."/>
            <person name="Pallen M.J."/>
        </authorList>
    </citation>
    <scope>NUCLEOTIDE SEQUENCE [LARGE SCALE GENOMIC DNA]</scope>
    <source>
        <strain evidence="2 3">A46</strain>
    </source>
</reference>
<keyword evidence="1" id="KW-1133">Transmembrane helix</keyword>
<feature type="transmembrane region" description="Helical" evidence="1">
    <location>
        <begin position="74"/>
        <end position="98"/>
    </location>
</feature>
<keyword evidence="1" id="KW-0472">Membrane</keyword>
<evidence type="ECO:0000313" key="3">
    <source>
        <dbReference type="Proteomes" id="UP000619101"/>
    </source>
</evidence>
<comment type="caution">
    <text evidence="2">The sequence shown here is derived from an EMBL/GenBank/DDBJ whole genome shotgun (WGS) entry which is preliminary data.</text>
</comment>
<keyword evidence="3" id="KW-1185">Reference proteome</keyword>